<evidence type="ECO:0000313" key="2">
    <source>
        <dbReference type="Proteomes" id="UP000799766"/>
    </source>
</evidence>
<dbReference type="EMBL" id="MU001671">
    <property type="protein sequence ID" value="KAF2461396.1"/>
    <property type="molecule type" value="Genomic_DNA"/>
</dbReference>
<proteinExistence type="predicted"/>
<name>A0A6A6PBS2_9PEZI</name>
<reference evidence="1" key="1">
    <citation type="journal article" date="2020" name="Stud. Mycol.">
        <title>101 Dothideomycetes genomes: a test case for predicting lifestyles and emergence of pathogens.</title>
        <authorList>
            <person name="Haridas S."/>
            <person name="Albert R."/>
            <person name="Binder M."/>
            <person name="Bloem J."/>
            <person name="Labutti K."/>
            <person name="Salamov A."/>
            <person name="Andreopoulos B."/>
            <person name="Baker S."/>
            <person name="Barry K."/>
            <person name="Bills G."/>
            <person name="Bluhm B."/>
            <person name="Cannon C."/>
            <person name="Castanera R."/>
            <person name="Culley D."/>
            <person name="Daum C."/>
            <person name="Ezra D."/>
            <person name="Gonzalez J."/>
            <person name="Henrissat B."/>
            <person name="Kuo A."/>
            <person name="Liang C."/>
            <person name="Lipzen A."/>
            <person name="Lutzoni F."/>
            <person name="Magnuson J."/>
            <person name="Mondo S."/>
            <person name="Nolan M."/>
            <person name="Ohm R."/>
            <person name="Pangilinan J."/>
            <person name="Park H.-J."/>
            <person name="Ramirez L."/>
            <person name="Alfaro M."/>
            <person name="Sun H."/>
            <person name="Tritt A."/>
            <person name="Yoshinaga Y."/>
            <person name="Zwiers L.-H."/>
            <person name="Turgeon B."/>
            <person name="Goodwin S."/>
            <person name="Spatafora J."/>
            <person name="Crous P."/>
            <person name="Grigoriev I."/>
        </authorList>
    </citation>
    <scope>NUCLEOTIDE SEQUENCE</scope>
    <source>
        <strain evidence="1">ATCC 16933</strain>
    </source>
</reference>
<accession>A0A6A6PBS2</accession>
<protein>
    <submittedName>
        <fullName evidence="1">Uncharacterized protein</fullName>
    </submittedName>
</protein>
<dbReference type="AlphaFoldDB" id="A0A6A6PBS2"/>
<sequence>MIAARLARSSPLARNKMTCGSAYRRSPASVPSARLRGLGMGAPLTSELPSPNSLPFETTQYQAPPYLLLRPPTLIRRPPKRGPAGHLPIRRLGALEPSATRFPFVACTEHARPARSQGLSVVCGVQTRLLLAPTAFSWPSPAKGRAPPLKIAASFRVLLRVPVDSYHGAAGARWPLPRSLVRATIVQATIPFVSSRLPRYRFYCRSFFPPRLDSGFLSQLVRAIKLPTTDGCC</sequence>
<evidence type="ECO:0000313" key="1">
    <source>
        <dbReference type="EMBL" id="KAF2461396.1"/>
    </source>
</evidence>
<organism evidence="1 2">
    <name type="scientific">Lineolata rhizophorae</name>
    <dbReference type="NCBI Taxonomy" id="578093"/>
    <lineage>
        <taxon>Eukaryota</taxon>
        <taxon>Fungi</taxon>
        <taxon>Dikarya</taxon>
        <taxon>Ascomycota</taxon>
        <taxon>Pezizomycotina</taxon>
        <taxon>Dothideomycetes</taxon>
        <taxon>Dothideomycetes incertae sedis</taxon>
        <taxon>Lineolatales</taxon>
        <taxon>Lineolataceae</taxon>
        <taxon>Lineolata</taxon>
    </lineage>
</organism>
<gene>
    <name evidence="1" type="ORF">BDY21DRAFT_85292</name>
</gene>
<dbReference type="Proteomes" id="UP000799766">
    <property type="component" value="Unassembled WGS sequence"/>
</dbReference>
<keyword evidence="2" id="KW-1185">Reference proteome</keyword>